<keyword evidence="7" id="KW-1185">Reference proteome</keyword>
<feature type="chain" id="PRO_5046150846" evidence="4">
    <location>
        <begin position="31"/>
        <end position="500"/>
    </location>
</feature>
<accession>A0ABS4SNB5</accession>
<organism evidence="6 7">
    <name type="scientific">Azospirillum rugosum</name>
    <dbReference type="NCBI Taxonomy" id="416170"/>
    <lineage>
        <taxon>Bacteria</taxon>
        <taxon>Pseudomonadati</taxon>
        <taxon>Pseudomonadota</taxon>
        <taxon>Alphaproteobacteria</taxon>
        <taxon>Rhodospirillales</taxon>
        <taxon>Azospirillaceae</taxon>
        <taxon>Azospirillum</taxon>
    </lineage>
</organism>
<dbReference type="PANTHER" id="PTHR30290:SF38">
    <property type="entry name" value="D,D-DIPEPTIDE-BINDING PERIPLASMIC PROTEIN DDPA-RELATED"/>
    <property type="match status" value="1"/>
</dbReference>
<dbReference type="Gene3D" id="3.40.190.10">
    <property type="entry name" value="Periplasmic binding protein-like II"/>
    <property type="match status" value="1"/>
</dbReference>
<evidence type="ECO:0000313" key="7">
    <source>
        <dbReference type="Proteomes" id="UP000781958"/>
    </source>
</evidence>
<dbReference type="Pfam" id="PF00496">
    <property type="entry name" value="SBP_bac_5"/>
    <property type="match status" value="1"/>
</dbReference>
<evidence type="ECO:0000256" key="4">
    <source>
        <dbReference type="SAM" id="SignalP"/>
    </source>
</evidence>
<protein>
    <submittedName>
        <fullName evidence="6">Peptide/nickel transport system substrate-binding protein</fullName>
    </submittedName>
</protein>
<evidence type="ECO:0000259" key="5">
    <source>
        <dbReference type="Pfam" id="PF00496"/>
    </source>
</evidence>
<dbReference type="InterPro" id="IPR030678">
    <property type="entry name" value="Peptide/Ni-bd"/>
</dbReference>
<dbReference type="PANTHER" id="PTHR30290">
    <property type="entry name" value="PERIPLASMIC BINDING COMPONENT OF ABC TRANSPORTER"/>
    <property type="match status" value="1"/>
</dbReference>
<evidence type="ECO:0000313" key="6">
    <source>
        <dbReference type="EMBL" id="MBP2293982.1"/>
    </source>
</evidence>
<dbReference type="EMBL" id="JAGINP010000013">
    <property type="protein sequence ID" value="MBP2293982.1"/>
    <property type="molecule type" value="Genomic_DNA"/>
</dbReference>
<sequence length="500" mass="54516">MPNRTARLALAAALALGAVTFGTAPTPARAQARADLVVGMRLEPPHLDPTAGAAAAIKEVTYANLFEPLLRVGPEGNLIPGLAERWTVSADGLTYTFLLRPNAKFHDGRLADSAAVKFSLDRARGADSVNAQKSYFAAIAAVDAPDPHTAVVTLSRPDGLFLFHMATGDAAIVGPDSAAGNKQTPVGTGPFKFERWVAGDRVVLARNPDYDGPKPALERVTFRFISDPAAQVAALKAGDIDSFPQFDTYEALPQFRNDRAFTVMVGTTEGETILSTNNARKPFDDVRVRRAMAHAIDRKTLIEGVLFGNGSAIGSHFPPHRAGYVDLTGLYPYDPTKAKALLAQAGYPNGFDTVLKLPPPIYARRSGELIAAMLAEVGIRAKVEPMEWAPWLEKVFKGKDYDLTLIAHTEPLDIDVYARPDYYFNYKSERFNAVQAELDRTQDMDKRNFLYGEQQRVLADDAVNGFLFMLPAATVQKAGLQGMWLNRPVQANDVTGVRWK</sequence>
<evidence type="ECO:0000256" key="2">
    <source>
        <dbReference type="ARBA" id="ARBA00005695"/>
    </source>
</evidence>
<dbReference type="RefSeq" id="WP_209767914.1">
    <property type="nucleotide sequence ID" value="NZ_JAGINP010000013.1"/>
</dbReference>
<dbReference type="Gene3D" id="3.10.105.10">
    <property type="entry name" value="Dipeptide-binding Protein, Domain 3"/>
    <property type="match status" value="1"/>
</dbReference>
<dbReference type="CDD" id="cd08494">
    <property type="entry name" value="PBP2_NikA_DppA_OppA_like_6"/>
    <property type="match status" value="1"/>
</dbReference>
<dbReference type="InterPro" id="IPR000914">
    <property type="entry name" value="SBP_5_dom"/>
</dbReference>
<keyword evidence="3 4" id="KW-0732">Signal</keyword>
<feature type="signal peptide" evidence="4">
    <location>
        <begin position="1"/>
        <end position="30"/>
    </location>
</feature>
<evidence type="ECO:0000256" key="1">
    <source>
        <dbReference type="ARBA" id="ARBA00004418"/>
    </source>
</evidence>
<proteinExistence type="inferred from homology"/>
<dbReference type="Proteomes" id="UP000781958">
    <property type="component" value="Unassembled WGS sequence"/>
</dbReference>
<gene>
    <name evidence="6" type="ORF">J2851_003767</name>
</gene>
<comment type="subcellular location">
    <subcellularLocation>
        <location evidence="1">Periplasm</location>
    </subcellularLocation>
</comment>
<reference evidence="6 7" key="1">
    <citation type="submission" date="2021-03" db="EMBL/GenBank/DDBJ databases">
        <title>Genomic Encyclopedia of Type Strains, Phase III (KMG-III): the genomes of soil and plant-associated and newly described type strains.</title>
        <authorList>
            <person name="Whitman W."/>
        </authorList>
    </citation>
    <scope>NUCLEOTIDE SEQUENCE [LARGE SCALE GENOMIC DNA]</scope>
    <source>
        <strain evidence="6 7">IMMIB AFH-6</strain>
    </source>
</reference>
<name>A0ABS4SNB5_9PROT</name>
<comment type="similarity">
    <text evidence="2">Belongs to the bacterial solute-binding protein 5 family.</text>
</comment>
<dbReference type="PIRSF" id="PIRSF002741">
    <property type="entry name" value="MppA"/>
    <property type="match status" value="1"/>
</dbReference>
<dbReference type="SUPFAM" id="SSF53850">
    <property type="entry name" value="Periplasmic binding protein-like II"/>
    <property type="match status" value="1"/>
</dbReference>
<dbReference type="InterPro" id="IPR039424">
    <property type="entry name" value="SBP_5"/>
</dbReference>
<comment type="caution">
    <text evidence="6">The sequence shown here is derived from an EMBL/GenBank/DDBJ whole genome shotgun (WGS) entry which is preliminary data.</text>
</comment>
<feature type="domain" description="Solute-binding protein family 5" evidence="5">
    <location>
        <begin position="78"/>
        <end position="409"/>
    </location>
</feature>
<evidence type="ECO:0000256" key="3">
    <source>
        <dbReference type="ARBA" id="ARBA00022729"/>
    </source>
</evidence>
<dbReference type="Gene3D" id="3.90.76.10">
    <property type="entry name" value="Dipeptide-binding Protein, Domain 1"/>
    <property type="match status" value="1"/>
</dbReference>